<dbReference type="Gene3D" id="3.40.50.150">
    <property type="entry name" value="Vaccinia Virus protein VP39"/>
    <property type="match status" value="1"/>
</dbReference>
<sequence length="195" mass="21445">MVQEPRRLTSWADYLAVKRNLIRGLSGTVLELGAGRGANFGYLAPDIDWIGLEPHDASRRILARTAAGQVRTHRVLDAPAEHIPLPTASVDAVLCTVVLCSVTDPEAVLAEVRRVLRPGGRFVFVEHIGAPEGTGLRRLQRVLSPLTRRFDRGCNPTRATDRTIEEAGFRTVELERFQGLRRQLSSPFIAGTATT</sequence>
<keyword evidence="3" id="KW-1185">Reference proteome</keyword>
<evidence type="ECO:0000313" key="3">
    <source>
        <dbReference type="Proteomes" id="UP000318380"/>
    </source>
</evidence>
<protein>
    <submittedName>
        <fullName evidence="2">Ubiquinone/menaquinone biosynthesis C-methylase UbiE</fullName>
    </submittedName>
</protein>
<name>A0A561C0S5_9ACTN</name>
<dbReference type="OrthoDB" id="65624at2"/>
<accession>A0A561C0S5</accession>
<evidence type="ECO:0000313" key="2">
    <source>
        <dbReference type="EMBL" id="TWD84789.1"/>
    </source>
</evidence>
<dbReference type="InterPro" id="IPR013216">
    <property type="entry name" value="Methyltransf_11"/>
</dbReference>
<evidence type="ECO:0000259" key="1">
    <source>
        <dbReference type="Pfam" id="PF08241"/>
    </source>
</evidence>
<dbReference type="GO" id="GO:0032259">
    <property type="term" value="P:methylation"/>
    <property type="evidence" value="ECO:0007669"/>
    <property type="project" value="UniProtKB-KW"/>
</dbReference>
<dbReference type="Proteomes" id="UP000318380">
    <property type="component" value="Unassembled WGS sequence"/>
</dbReference>
<dbReference type="GO" id="GO:0008757">
    <property type="term" value="F:S-adenosylmethionine-dependent methyltransferase activity"/>
    <property type="evidence" value="ECO:0007669"/>
    <property type="project" value="InterPro"/>
</dbReference>
<dbReference type="AlphaFoldDB" id="A0A561C0S5"/>
<dbReference type="InterPro" id="IPR029063">
    <property type="entry name" value="SAM-dependent_MTases_sf"/>
</dbReference>
<reference evidence="2 3" key="1">
    <citation type="submission" date="2019-06" db="EMBL/GenBank/DDBJ databases">
        <title>Sequencing the genomes of 1000 actinobacteria strains.</title>
        <authorList>
            <person name="Klenk H.-P."/>
        </authorList>
    </citation>
    <scope>NUCLEOTIDE SEQUENCE [LARGE SCALE GENOMIC DNA]</scope>
    <source>
        <strain evidence="2 3">DSM 24683</strain>
    </source>
</reference>
<dbReference type="InterPro" id="IPR052356">
    <property type="entry name" value="Thiol_S-MT"/>
</dbReference>
<dbReference type="Pfam" id="PF08241">
    <property type="entry name" value="Methyltransf_11"/>
    <property type="match status" value="1"/>
</dbReference>
<dbReference type="SUPFAM" id="SSF53335">
    <property type="entry name" value="S-adenosyl-L-methionine-dependent methyltransferases"/>
    <property type="match status" value="1"/>
</dbReference>
<keyword evidence="2" id="KW-0830">Ubiquinone</keyword>
<dbReference type="EMBL" id="VIVK01000001">
    <property type="protein sequence ID" value="TWD84789.1"/>
    <property type="molecule type" value="Genomic_DNA"/>
</dbReference>
<proteinExistence type="predicted"/>
<feature type="domain" description="Methyltransferase type 11" evidence="1">
    <location>
        <begin position="30"/>
        <end position="124"/>
    </location>
</feature>
<comment type="caution">
    <text evidence="2">The sequence shown here is derived from an EMBL/GenBank/DDBJ whole genome shotgun (WGS) entry which is preliminary data.</text>
</comment>
<dbReference type="PANTHER" id="PTHR45036">
    <property type="entry name" value="METHYLTRANSFERASE LIKE 7B"/>
    <property type="match status" value="1"/>
</dbReference>
<keyword evidence="2" id="KW-0489">Methyltransferase</keyword>
<dbReference type="RefSeq" id="WP_145812436.1">
    <property type="nucleotide sequence ID" value="NZ_VIVK01000001.1"/>
</dbReference>
<organism evidence="2 3">
    <name type="scientific">Kribbella amoyensis</name>
    <dbReference type="NCBI Taxonomy" id="996641"/>
    <lineage>
        <taxon>Bacteria</taxon>
        <taxon>Bacillati</taxon>
        <taxon>Actinomycetota</taxon>
        <taxon>Actinomycetes</taxon>
        <taxon>Propionibacteriales</taxon>
        <taxon>Kribbellaceae</taxon>
        <taxon>Kribbella</taxon>
    </lineage>
</organism>
<dbReference type="CDD" id="cd02440">
    <property type="entry name" value="AdoMet_MTases"/>
    <property type="match status" value="1"/>
</dbReference>
<dbReference type="PANTHER" id="PTHR45036:SF1">
    <property type="entry name" value="METHYLTRANSFERASE LIKE 7A"/>
    <property type="match status" value="1"/>
</dbReference>
<keyword evidence="2" id="KW-0808">Transferase</keyword>
<gene>
    <name evidence="2" type="ORF">FB561_5985</name>
</gene>